<dbReference type="GO" id="GO:0043565">
    <property type="term" value="F:sequence-specific DNA binding"/>
    <property type="evidence" value="ECO:0007669"/>
    <property type="project" value="InterPro"/>
</dbReference>
<dbReference type="Gene3D" id="1.10.10.60">
    <property type="entry name" value="Homeodomain-like"/>
    <property type="match status" value="1"/>
</dbReference>
<accession>A0A420B691</accession>
<evidence type="ECO:0000259" key="4">
    <source>
        <dbReference type="PROSITE" id="PS01124"/>
    </source>
</evidence>
<organism evidence="5 6">
    <name type="scientific">Sphingobacterium detergens</name>
    <dbReference type="NCBI Taxonomy" id="1145106"/>
    <lineage>
        <taxon>Bacteria</taxon>
        <taxon>Pseudomonadati</taxon>
        <taxon>Bacteroidota</taxon>
        <taxon>Sphingobacteriia</taxon>
        <taxon>Sphingobacteriales</taxon>
        <taxon>Sphingobacteriaceae</taxon>
        <taxon>Sphingobacterium</taxon>
    </lineage>
</organism>
<gene>
    <name evidence="5" type="ORF">DFQ12_2540</name>
</gene>
<dbReference type="AlphaFoldDB" id="A0A420B691"/>
<dbReference type="InterPro" id="IPR018060">
    <property type="entry name" value="HTH_AraC"/>
</dbReference>
<evidence type="ECO:0000256" key="3">
    <source>
        <dbReference type="ARBA" id="ARBA00023163"/>
    </source>
</evidence>
<dbReference type="EMBL" id="RAPY01000002">
    <property type="protein sequence ID" value="RKE52306.1"/>
    <property type="molecule type" value="Genomic_DNA"/>
</dbReference>
<proteinExistence type="predicted"/>
<keyword evidence="3" id="KW-0804">Transcription</keyword>
<evidence type="ECO:0000256" key="1">
    <source>
        <dbReference type="ARBA" id="ARBA00023015"/>
    </source>
</evidence>
<dbReference type="GO" id="GO:0003700">
    <property type="term" value="F:DNA-binding transcription factor activity"/>
    <property type="evidence" value="ECO:0007669"/>
    <property type="project" value="InterPro"/>
</dbReference>
<keyword evidence="1" id="KW-0805">Transcription regulation</keyword>
<dbReference type="PANTHER" id="PTHR43280">
    <property type="entry name" value="ARAC-FAMILY TRANSCRIPTIONAL REGULATOR"/>
    <property type="match status" value="1"/>
</dbReference>
<dbReference type="PRINTS" id="PR00032">
    <property type="entry name" value="HTHARAC"/>
</dbReference>
<dbReference type="InterPro" id="IPR009057">
    <property type="entry name" value="Homeodomain-like_sf"/>
</dbReference>
<comment type="caution">
    <text evidence="5">The sequence shown here is derived from an EMBL/GenBank/DDBJ whole genome shotgun (WGS) entry which is preliminary data.</text>
</comment>
<dbReference type="PANTHER" id="PTHR43280:SF2">
    <property type="entry name" value="HTH-TYPE TRANSCRIPTIONAL REGULATOR EXSA"/>
    <property type="match status" value="1"/>
</dbReference>
<protein>
    <submittedName>
        <fullName evidence="5">AraC-like DNA-binding protein</fullName>
    </submittedName>
</protein>
<feature type="domain" description="HTH araC/xylS-type" evidence="4">
    <location>
        <begin position="228"/>
        <end position="328"/>
    </location>
</feature>
<evidence type="ECO:0000313" key="5">
    <source>
        <dbReference type="EMBL" id="RKE52306.1"/>
    </source>
</evidence>
<dbReference type="PROSITE" id="PS00041">
    <property type="entry name" value="HTH_ARAC_FAMILY_1"/>
    <property type="match status" value="1"/>
</dbReference>
<dbReference type="SMART" id="SM00342">
    <property type="entry name" value="HTH_ARAC"/>
    <property type="match status" value="1"/>
</dbReference>
<keyword evidence="2 5" id="KW-0238">DNA-binding</keyword>
<dbReference type="PROSITE" id="PS01124">
    <property type="entry name" value="HTH_ARAC_FAMILY_2"/>
    <property type="match status" value="1"/>
</dbReference>
<sequence>MERANPINVTIKADKPPTIYMTDQRPAHCDFLLRGAKWEINEYEDCLLSTQEFTFLDNHLQLVEMSVYHEVALDLNIQKPSIFMVIMLEGFYRYYREDRLNFYAVGGATYMLYCPEITLELRVNKGKHSLLVIDIGKQLLQDVGKPDTKLTSLINSLFDYSQKLSTVPMCRNDRQITTFLNTLRMLKVDSFVREAELAILLADLLKGYSAKLENDSFIKSQLSPELANKIFVYVQENFNNDGRLSITAIARTMGISEWKMKEYAQLLFGKSLHKQVRDLRMRVVVSLLKKTNMPVRSIAESVGYTTPTYFYRAFRSCFGISPQRYRESSRETDPD</sequence>
<dbReference type="SUPFAM" id="SSF46689">
    <property type="entry name" value="Homeodomain-like"/>
    <property type="match status" value="1"/>
</dbReference>
<evidence type="ECO:0000313" key="6">
    <source>
        <dbReference type="Proteomes" id="UP000286246"/>
    </source>
</evidence>
<dbReference type="Proteomes" id="UP000286246">
    <property type="component" value="Unassembled WGS sequence"/>
</dbReference>
<dbReference type="OrthoDB" id="772848at2"/>
<name>A0A420B691_SPHD1</name>
<evidence type="ECO:0000256" key="2">
    <source>
        <dbReference type="ARBA" id="ARBA00023125"/>
    </source>
</evidence>
<keyword evidence="6" id="KW-1185">Reference proteome</keyword>
<dbReference type="RefSeq" id="WP_120259361.1">
    <property type="nucleotide sequence ID" value="NZ_RAPY01000002.1"/>
</dbReference>
<dbReference type="InterPro" id="IPR018062">
    <property type="entry name" value="HTH_AraC-typ_CS"/>
</dbReference>
<dbReference type="InterPro" id="IPR020449">
    <property type="entry name" value="Tscrpt_reg_AraC-type_HTH"/>
</dbReference>
<reference evidence="5 6" key="1">
    <citation type="submission" date="2018-09" db="EMBL/GenBank/DDBJ databases">
        <title>Genomic Encyclopedia of Type Strains, Phase III (KMG-III): the genomes of soil and plant-associated and newly described type strains.</title>
        <authorList>
            <person name="Whitman W."/>
        </authorList>
    </citation>
    <scope>NUCLEOTIDE SEQUENCE [LARGE SCALE GENOMIC DNA]</scope>
    <source>
        <strain evidence="5 6">CECT 7938</strain>
    </source>
</reference>
<dbReference type="Pfam" id="PF12833">
    <property type="entry name" value="HTH_18"/>
    <property type="match status" value="1"/>
</dbReference>